<reference evidence="2 3" key="1">
    <citation type="journal article" date="2016" name="Antonie Van Leeuwenhoek">
        <title>Nocardia donostiensis sp. nov., isolated from human respiratory specimens.</title>
        <authorList>
            <person name="Ercibengoa M."/>
            <person name="Bell M."/>
            <person name="Marimon J.M."/>
            <person name="Humrighouse B."/>
            <person name="Klenk H.P."/>
            <person name="Potter G."/>
            <person name="Perez-Trallero E."/>
        </authorList>
    </citation>
    <scope>NUCLEOTIDE SEQUENCE [LARGE SCALE GENOMIC DNA]</scope>
    <source>
        <strain evidence="2 3">X1655</strain>
    </source>
</reference>
<comment type="caution">
    <text evidence="2">The sequence shown here is derived from an EMBL/GenBank/DDBJ whole genome shotgun (WGS) entry which is preliminary data.</text>
</comment>
<evidence type="ECO:0000313" key="2">
    <source>
        <dbReference type="EMBL" id="ONM50399.1"/>
    </source>
</evidence>
<keyword evidence="1" id="KW-1133">Transmembrane helix</keyword>
<protein>
    <recommendedName>
        <fullName evidence="4">DUF2537 domain-containing protein</fullName>
    </recommendedName>
</protein>
<dbReference type="RefSeq" id="WP_077114191.1">
    <property type="nucleotide sequence ID" value="NZ_LOKT01000001.1"/>
</dbReference>
<keyword evidence="3" id="KW-1185">Reference proteome</keyword>
<dbReference type="AlphaFoldDB" id="A0A1V2TLN3"/>
<gene>
    <name evidence="2" type="ORF">B0T46_00215</name>
</gene>
<name>A0A1V2TLN3_9NOCA</name>
<feature type="transmembrane region" description="Helical" evidence="1">
    <location>
        <begin position="20"/>
        <end position="41"/>
    </location>
</feature>
<dbReference type="EMBL" id="MUMY01000001">
    <property type="protein sequence ID" value="ONM50399.1"/>
    <property type="molecule type" value="Genomic_DNA"/>
</dbReference>
<keyword evidence="1" id="KW-0812">Transmembrane</keyword>
<dbReference type="Pfam" id="PF10801">
    <property type="entry name" value="DUF2537"/>
    <property type="match status" value="1"/>
</dbReference>
<evidence type="ECO:0000313" key="3">
    <source>
        <dbReference type="Proteomes" id="UP000188836"/>
    </source>
</evidence>
<dbReference type="STRING" id="1538463.B0T36_01945"/>
<keyword evidence="1" id="KW-0472">Membrane</keyword>
<accession>A0A1V2TLN3</accession>
<evidence type="ECO:0000256" key="1">
    <source>
        <dbReference type="SAM" id="Phobius"/>
    </source>
</evidence>
<dbReference type="InterPro" id="IPR024244">
    <property type="entry name" value="DUF2537"/>
</dbReference>
<evidence type="ECO:0008006" key="4">
    <source>
        <dbReference type="Google" id="ProtNLM"/>
    </source>
</evidence>
<feature type="transmembrane region" description="Helical" evidence="1">
    <location>
        <begin position="86"/>
        <end position="113"/>
    </location>
</feature>
<feature type="transmembrane region" description="Helical" evidence="1">
    <location>
        <begin position="48"/>
        <end position="66"/>
    </location>
</feature>
<sequence>MNGPPPGPYRDQVPTPWGAGIPVVALVAVLTAVGVYAFGAALAQVHPLLAVTVNVVAVAGVAPTAWRWRNTPVTRWVLAGGAAGILSGWAALVLGFVGVVAGWLMALLIYVLALRR</sequence>
<organism evidence="2 3">
    <name type="scientific">Nocardia donostiensis</name>
    <dbReference type="NCBI Taxonomy" id="1538463"/>
    <lineage>
        <taxon>Bacteria</taxon>
        <taxon>Bacillati</taxon>
        <taxon>Actinomycetota</taxon>
        <taxon>Actinomycetes</taxon>
        <taxon>Mycobacteriales</taxon>
        <taxon>Nocardiaceae</taxon>
        <taxon>Nocardia</taxon>
    </lineage>
</organism>
<dbReference type="Proteomes" id="UP000188836">
    <property type="component" value="Unassembled WGS sequence"/>
</dbReference>
<proteinExistence type="predicted"/>